<evidence type="ECO:0000256" key="1">
    <source>
        <dbReference type="SAM" id="SignalP"/>
    </source>
</evidence>
<evidence type="ECO:0000259" key="2">
    <source>
        <dbReference type="SMART" id="SM00867"/>
    </source>
</evidence>
<name>A0A917HUE0_9SPHI</name>
<dbReference type="Proteomes" id="UP000660862">
    <property type="component" value="Unassembled WGS sequence"/>
</dbReference>
<reference evidence="3" key="2">
    <citation type="submission" date="2020-09" db="EMBL/GenBank/DDBJ databases">
        <authorList>
            <person name="Sun Q."/>
            <person name="Zhou Y."/>
        </authorList>
    </citation>
    <scope>NUCLEOTIDE SEQUENCE</scope>
    <source>
        <strain evidence="3">CGMCC 1.12195</strain>
    </source>
</reference>
<organism evidence="3 4">
    <name type="scientific">Parapedobacter pyrenivorans</name>
    <dbReference type="NCBI Taxonomy" id="1305674"/>
    <lineage>
        <taxon>Bacteria</taxon>
        <taxon>Pseudomonadati</taxon>
        <taxon>Bacteroidota</taxon>
        <taxon>Sphingobacteriia</taxon>
        <taxon>Sphingobacteriales</taxon>
        <taxon>Sphingobacteriaceae</taxon>
        <taxon>Parapedobacter</taxon>
    </lineage>
</organism>
<keyword evidence="4" id="KW-1185">Reference proteome</keyword>
<reference evidence="3" key="1">
    <citation type="journal article" date="2014" name="Int. J. Syst. Evol. Microbiol.">
        <title>Complete genome sequence of Corynebacterium casei LMG S-19264T (=DSM 44701T), isolated from a smear-ripened cheese.</title>
        <authorList>
            <consortium name="US DOE Joint Genome Institute (JGI-PGF)"/>
            <person name="Walter F."/>
            <person name="Albersmeier A."/>
            <person name="Kalinowski J."/>
            <person name="Ruckert C."/>
        </authorList>
    </citation>
    <scope>NUCLEOTIDE SEQUENCE</scope>
    <source>
        <strain evidence="3">CGMCC 1.12195</strain>
    </source>
</reference>
<dbReference type="AlphaFoldDB" id="A0A917HUE0"/>
<dbReference type="InterPro" id="IPR007372">
    <property type="entry name" value="Lipid/polyisoprenoid-bd_YceI"/>
</dbReference>
<dbReference type="Gene3D" id="2.40.128.110">
    <property type="entry name" value="Lipid/polyisoprenoid-binding, YceI-like"/>
    <property type="match status" value="1"/>
</dbReference>
<dbReference type="SUPFAM" id="SSF101874">
    <property type="entry name" value="YceI-like"/>
    <property type="match status" value="1"/>
</dbReference>
<comment type="caution">
    <text evidence="3">The sequence shown here is derived from an EMBL/GenBank/DDBJ whole genome shotgun (WGS) entry which is preliminary data.</text>
</comment>
<proteinExistence type="predicted"/>
<dbReference type="PANTHER" id="PTHR34406">
    <property type="entry name" value="PROTEIN YCEI"/>
    <property type="match status" value="1"/>
</dbReference>
<evidence type="ECO:0000313" key="4">
    <source>
        <dbReference type="Proteomes" id="UP000660862"/>
    </source>
</evidence>
<dbReference type="Pfam" id="PF04264">
    <property type="entry name" value="YceI"/>
    <property type="match status" value="1"/>
</dbReference>
<feature type="domain" description="Lipid/polyisoprenoid-binding YceI-like" evidence="2">
    <location>
        <begin position="35"/>
        <end position="184"/>
    </location>
</feature>
<dbReference type="SMART" id="SM00867">
    <property type="entry name" value="YceI"/>
    <property type="match status" value="1"/>
</dbReference>
<feature type="signal peptide" evidence="1">
    <location>
        <begin position="1"/>
        <end position="31"/>
    </location>
</feature>
<dbReference type="InterPro" id="IPR036761">
    <property type="entry name" value="TTHA0802/YceI-like_sf"/>
</dbReference>
<protein>
    <recommendedName>
        <fullName evidence="2">Lipid/polyisoprenoid-binding YceI-like domain-containing protein</fullName>
    </recommendedName>
</protein>
<evidence type="ECO:0000313" key="3">
    <source>
        <dbReference type="EMBL" id="GGG89608.1"/>
    </source>
</evidence>
<gene>
    <name evidence="3" type="ORF">GCM10007415_24770</name>
</gene>
<dbReference type="PANTHER" id="PTHR34406:SF1">
    <property type="entry name" value="PROTEIN YCEI"/>
    <property type="match status" value="1"/>
</dbReference>
<accession>A0A917HUE0</accession>
<dbReference type="EMBL" id="BMER01000002">
    <property type="protein sequence ID" value="GGG89608.1"/>
    <property type="molecule type" value="Genomic_DNA"/>
</dbReference>
<sequence>MFSLNIVKKMKKKILYSGAICLLLLSAFTSAYFVGWQVKEDDYAVKFSTKGASGTLKGLKGTIEFDSLNLADSKFDVTVDVNTISTGMGLKNRHALAADFLDAERYPTIRFASHTVTPMENGFVANGNLTIKDVTRKIAIPFAFDGSGDEGVFRGQFELNRGDYNLEKKRIGEVIAVELVVPVVKQQ</sequence>
<keyword evidence="1" id="KW-0732">Signal</keyword>
<feature type="chain" id="PRO_5037869673" description="Lipid/polyisoprenoid-binding YceI-like domain-containing protein" evidence="1">
    <location>
        <begin position="32"/>
        <end position="187"/>
    </location>
</feature>